<dbReference type="Proteomes" id="UP000177676">
    <property type="component" value="Unassembled WGS sequence"/>
</dbReference>
<evidence type="ECO:0000313" key="11">
    <source>
        <dbReference type="EMBL" id="OGN32163.1"/>
    </source>
</evidence>
<evidence type="ECO:0000256" key="8">
    <source>
        <dbReference type="ARBA" id="ARBA00022989"/>
    </source>
</evidence>
<comment type="similarity">
    <text evidence="2">Belongs to the protease PrsW family.</text>
</comment>
<accession>A0A1F8H3J2</accession>
<dbReference type="GO" id="GO:0006508">
    <property type="term" value="P:proteolysis"/>
    <property type="evidence" value="ECO:0007669"/>
    <property type="project" value="UniProtKB-KW"/>
</dbReference>
<evidence type="ECO:0000256" key="6">
    <source>
        <dbReference type="ARBA" id="ARBA00022692"/>
    </source>
</evidence>
<dbReference type="GO" id="GO:0008233">
    <property type="term" value="F:peptidase activity"/>
    <property type="evidence" value="ECO:0007669"/>
    <property type="project" value="UniProtKB-KW"/>
</dbReference>
<keyword evidence="9 10" id="KW-0472">Membrane</keyword>
<keyword evidence="5" id="KW-0645">Protease</keyword>
<feature type="transmembrane region" description="Helical" evidence="10">
    <location>
        <begin position="37"/>
        <end position="57"/>
    </location>
</feature>
<keyword evidence="6 10" id="KW-0812">Transmembrane</keyword>
<evidence type="ECO:0000256" key="3">
    <source>
        <dbReference type="ARBA" id="ARBA00018997"/>
    </source>
</evidence>
<dbReference type="AlphaFoldDB" id="A0A1F8H3J2"/>
<evidence type="ECO:0000313" key="12">
    <source>
        <dbReference type="Proteomes" id="UP000177676"/>
    </source>
</evidence>
<feature type="transmembrane region" description="Helical" evidence="10">
    <location>
        <begin position="69"/>
        <end position="89"/>
    </location>
</feature>
<evidence type="ECO:0000256" key="10">
    <source>
        <dbReference type="SAM" id="Phobius"/>
    </source>
</evidence>
<feature type="transmembrane region" description="Helical" evidence="10">
    <location>
        <begin position="6"/>
        <end position="25"/>
    </location>
</feature>
<evidence type="ECO:0000256" key="5">
    <source>
        <dbReference type="ARBA" id="ARBA00022670"/>
    </source>
</evidence>
<feature type="transmembrane region" description="Helical" evidence="10">
    <location>
        <begin position="180"/>
        <end position="202"/>
    </location>
</feature>
<dbReference type="InterPro" id="IPR023596">
    <property type="entry name" value="Peptidase_PrsW_arch/bac"/>
</dbReference>
<name>A0A1F8H3J2_9BACT</name>
<feature type="transmembrane region" description="Helical" evidence="10">
    <location>
        <begin position="151"/>
        <end position="173"/>
    </location>
</feature>
<dbReference type="PANTHER" id="PTHR36844">
    <property type="entry name" value="PROTEASE PRSW"/>
    <property type="match status" value="1"/>
</dbReference>
<comment type="subcellular location">
    <subcellularLocation>
        <location evidence="1">Cell membrane</location>
        <topology evidence="1">Multi-pass membrane protein</topology>
    </subcellularLocation>
</comment>
<dbReference type="PIRSF" id="PIRSF016933">
    <property type="entry name" value="PrsW"/>
    <property type="match status" value="1"/>
</dbReference>
<keyword evidence="4" id="KW-1003">Cell membrane</keyword>
<evidence type="ECO:0000256" key="4">
    <source>
        <dbReference type="ARBA" id="ARBA00022475"/>
    </source>
</evidence>
<evidence type="ECO:0000256" key="9">
    <source>
        <dbReference type="ARBA" id="ARBA00023136"/>
    </source>
</evidence>
<gene>
    <name evidence="11" type="ORF">A3I92_00730</name>
</gene>
<reference evidence="11 12" key="1">
    <citation type="journal article" date="2016" name="Nat. Commun.">
        <title>Thousands of microbial genomes shed light on interconnected biogeochemical processes in an aquifer system.</title>
        <authorList>
            <person name="Anantharaman K."/>
            <person name="Brown C.T."/>
            <person name="Hug L.A."/>
            <person name="Sharon I."/>
            <person name="Castelle C.J."/>
            <person name="Probst A.J."/>
            <person name="Thomas B.C."/>
            <person name="Singh A."/>
            <person name="Wilkins M.J."/>
            <person name="Karaoz U."/>
            <person name="Brodie E.L."/>
            <person name="Williams K.H."/>
            <person name="Hubbard S.S."/>
            <person name="Banfield J.F."/>
        </authorList>
    </citation>
    <scope>NUCLEOTIDE SEQUENCE [LARGE SCALE GENOMIC DNA]</scope>
</reference>
<organism evidence="11 12">
    <name type="scientific">Candidatus Yanofskybacteria bacterium RIFCSPLOWO2_02_FULL_43_10b</name>
    <dbReference type="NCBI Taxonomy" id="1802704"/>
    <lineage>
        <taxon>Bacteria</taxon>
        <taxon>Candidatus Yanofskyibacteriota</taxon>
    </lineage>
</organism>
<evidence type="ECO:0000256" key="1">
    <source>
        <dbReference type="ARBA" id="ARBA00004651"/>
    </source>
</evidence>
<evidence type="ECO:0000256" key="7">
    <source>
        <dbReference type="ARBA" id="ARBA00022801"/>
    </source>
</evidence>
<dbReference type="PANTHER" id="PTHR36844:SF1">
    <property type="entry name" value="PROTEASE PRSW"/>
    <property type="match status" value="1"/>
</dbReference>
<dbReference type="EMBL" id="MGKS01000019">
    <property type="protein sequence ID" value="OGN32163.1"/>
    <property type="molecule type" value="Genomic_DNA"/>
</dbReference>
<sequence>MSPLATNLALIFLGFIPSLIWLGVFLKKDPHPEPRLLLTKVFLMGMILAPVAVGFQWSFVRLGEKFSPVIFSFSSTHFFLWAALVEELVKYWSVKYTVLRNPEFDEPVDAMVYLIAASLGFAAIENILVLFRSSTESLNLALQIWTLRSVGATFLHALSGAIIGYFLALSWFYFEHQKKLVAIGIILATLFHFTFNIIVFSFQETREGFVYSLILLLIFAGLIQALFKKIKERSLAARPLK</sequence>
<keyword evidence="8 10" id="KW-1133">Transmembrane helix</keyword>
<dbReference type="Pfam" id="PF13367">
    <property type="entry name" value="PrsW-protease"/>
    <property type="match status" value="1"/>
</dbReference>
<protein>
    <recommendedName>
        <fullName evidence="3">Protease PrsW</fullName>
    </recommendedName>
</protein>
<feature type="transmembrane region" description="Helical" evidence="10">
    <location>
        <begin position="110"/>
        <end position="131"/>
    </location>
</feature>
<proteinExistence type="inferred from homology"/>
<dbReference type="GO" id="GO:0005886">
    <property type="term" value="C:plasma membrane"/>
    <property type="evidence" value="ECO:0007669"/>
    <property type="project" value="UniProtKB-SubCell"/>
</dbReference>
<dbReference type="InterPro" id="IPR026898">
    <property type="entry name" value="PrsW"/>
</dbReference>
<keyword evidence="7" id="KW-0378">Hydrolase</keyword>
<comment type="caution">
    <text evidence="11">The sequence shown here is derived from an EMBL/GenBank/DDBJ whole genome shotgun (WGS) entry which is preliminary data.</text>
</comment>
<feature type="transmembrane region" description="Helical" evidence="10">
    <location>
        <begin position="208"/>
        <end position="227"/>
    </location>
</feature>
<evidence type="ECO:0000256" key="2">
    <source>
        <dbReference type="ARBA" id="ARBA00009165"/>
    </source>
</evidence>